<dbReference type="InterPro" id="IPR036514">
    <property type="entry name" value="SGNH_hydro_sf"/>
</dbReference>
<dbReference type="SUPFAM" id="SSF49785">
    <property type="entry name" value="Galactose-binding domain-like"/>
    <property type="match status" value="1"/>
</dbReference>
<evidence type="ECO:0000256" key="1">
    <source>
        <dbReference type="ARBA" id="ARBA00022801"/>
    </source>
</evidence>
<dbReference type="SUPFAM" id="SSF52266">
    <property type="entry name" value="SGNH hydrolase"/>
    <property type="match status" value="1"/>
</dbReference>
<comment type="caution">
    <text evidence="3">The sequence shown here is derived from an EMBL/GenBank/DDBJ whole genome shotgun (WGS) entry which is preliminary data.</text>
</comment>
<name>A0AAP2DL08_9BACT</name>
<proteinExistence type="predicted"/>
<dbReference type="InterPro" id="IPR005181">
    <property type="entry name" value="SASA"/>
</dbReference>
<evidence type="ECO:0000313" key="3">
    <source>
        <dbReference type="EMBL" id="MBT1698141.1"/>
    </source>
</evidence>
<dbReference type="InterPro" id="IPR039329">
    <property type="entry name" value="SIAE"/>
</dbReference>
<dbReference type="PANTHER" id="PTHR22901:SF0">
    <property type="entry name" value="SIALATE O-ACETYLESTERASE"/>
    <property type="match status" value="1"/>
</dbReference>
<keyword evidence="1" id="KW-0378">Hydrolase</keyword>
<dbReference type="EMBL" id="JAHESF010000013">
    <property type="protein sequence ID" value="MBT1698141.1"/>
    <property type="molecule type" value="Genomic_DNA"/>
</dbReference>
<feature type="domain" description="Sialate O-acetylesterase" evidence="2">
    <location>
        <begin position="125"/>
        <end position="247"/>
    </location>
</feature>
<reference evidence="3 4" key="1">
    <citation type="submission" date="2021-05" db="EMBL/GenBank/DDBJ databases">
        <title>A Polyphasic approach of four new species of the genus Ohtaekwangia: Ohtaekwangia histidinii sp. nov., Ohtaekwangia cretensis sp. nov., Ohtaekwangia indiensis sp. nov., Ohtaekwangia reichenbachii sp. nov. from diverse environment.</title>
        <authorList>
            <person name="Octaviana S."/>
        </authorList>
    </citation>
    <scope>NUCLEOTIDE SEQUENCE [LARGE SCALE GENOMIC DNA]</scope>
    <source>
        <strain evidence="3 4">PWU4</strain>
    </source>
</reference>
<dbReference type="Proteomes" id="UP001319200">
    <property type="component" value="Unassembled WGS sequence"/>
</dbReference>
<organism evidence="3 4">
    <name type="scientific">Chryseosolibacter histidini</name>
    <dbReference type="NCBI Taxonomy" id="2782349"/>
    <lineage>
        <taxon>Bacteria</taxon>
        <taxon>Pseudomonadati</taxon>
        <taxon>Bacteroidota</taxon>
        <taxon>Cytophagia</taxon>
        <taxon>Cytophagales</taxon>
        <taxon>Chryseotaleaceae</taxon>
        <taxon>Chryseosolibacter</taxon>
    </lineage>
</organism>
<dbReference type="Pfam" id="PF03629">
    <property type="entry name" value="SASA"/>
    <property type="match status" value="2"/>
</dbReference>
<evidence type="ECO:0000313" key="4">
    <source>
        <dbReference type="Proteomes" id="UP001319200"/>
    </source>
</evidence>
<protein>
    <submittedName>
        <fullName evidence="3">Sialate O-acetylesterase</fullName>
    </submittedName>
</protein>
<dbReference type="GO" id="GO:0005975">
    <property type="term" value="P:carbohydrate metabolic process"/>
    <property type="evidence" value="ECO:0007669"/>
    <property type="project" value="TreeGrafter"/>
</dbReference>
<gene>
    <name evidence="3" type="ORF">KK083_14705</name>
</gene>
<dbReference type="PANTHER" id="PTHR22901">
    <property type="entry name" value="SIALATE O-ACETYLESTERASE"/>
    <property type="match status" value="1"/>
</dbReference>
<dbReference type="Gene3D" id="3.40.50.1110">
    <property type="entry name" value="SGNH hydrolase"/>
    <property type="match status" value="2"/>
</dbReference>
<sequence>MLTNTPVKIPSYPSCQRRTRISAGKARELLLILMMISGHSLFGQVTLPRLVSDSMVLQRDAELRIWGWAAKGEQVSISFNGKNYKTRTDAAGKWLVKLSPMKAGGPYSMRIKASNQITLNNILVGDVWLCAGQSNMVHYLDLHKERYAKEIAAANFPEIRQFLVPTLHNLQAPASDFPNVHWKTATPGNINRFSVVAYFFAKKLYEQYHVPIGLINTSVGGTPIEAWTSEAGLKEFPDMLKIIQKNKDSAYVNSTNRAAALANRERERRKPGDAGLTGSKPWHDVSYVPKNWHTINIPGYWEDQGVKGLDGVVWYRREIEVPASMAGIPAKVALGRIVDADFLYINGKLIGNTTYQYPQRRYQVPAGVLKAGKNIFVVRVINNGGKGGFVPDKPYYLAAGGDTIDLKGYWQYKVAAVYSPDMNPTGGISGPHQPSALFNAMVAPVTNFAIKGVLWYQGESNADRADQYKKLLPALIADWRSQWKQGDLPFLYVQLPNFMDASYSPSESQWAILREAQLQALRVPNTGMAVAIDLGEWNDIHPGNKKPIGERLALAAEALAYGEKNVVYSGPIYRAHKVEGNKIIISFDHIGGGLISSDGEALGQFAIAGADKKFVWANAIIKDDHVEVWHDSISQPVAVRYAWADNPVGANLYNKEGLPASPFRTDE</sequence>
<feature type="domain" description="Sialate O-acetylesterase" evidence="2">
    <location>
        <begin position="436"/>
        <end position="543"/>
    </location>
</feature>
<dbReference type="InterPro" id="IPR008979">
    <property type="entry name" value="Galactose-bd-like_sf"/>
</dbReference>
<evidence type="ECO:0000259" key="2">
    <source>
        <dbReference type="Pfam" id="PF03629"/>
    </source>
</evidence>
<dbReference type="GO" id="GO:0001681">
    <property type="term" value="F:sialate O-acetylesterase activity"/>
    <property type="evidence" value="ECO:0007669"/>
    <property type="project" value="InterPro"/>
</dbReference>
<accession>A0AAP2DL08</accession>
<keyword evidence="4" id="KW-1185">Reference proteome</keyword>
<dbReference type="AlphaFoldDB" id="A0AAP2DL08"/>